<dbReference type="Proteomes" id="UP000015663">
    <property type="component" value="Unassembled WGS sequence"/>
</dbReference>
<dbReference type="EMBL" id="ASYV01000161">
    <property type="protein sequence ID" value="EQD92587.1"/>
    <property type="molecule type" value="Genomic_DNA"/>
</dbReference>
<proteinExistence type="predicted"/>
<sequence length="29" mass="3360">LIFVGKKSFFENLLSDEKNIFSAILQVCR</sequence>
<gene>
    <name evidence="1" type="ORF">L934_06065</name>
</gene>
<feature type="non-terminal residue" evidence="1">
    <location>
        <position position="1"/>
    </location>
</feature>
<evidence type="ECO:0008006" key="3">
    <source>
        <dbReference type="Google" id="ProtNLM"/>
    </source>
</evidence>
<reference evidence="1 2" key="1">
    <citation type="journal article" date="2013" name="Genome Announc.">
        <title>Draft Genome Sequences of Helicobacter pylori Strains Isolated from Regions of Low and High Gastric Cancer Risk in Colombia.</title>
        <authorList>
            <person name="Sheh A."/>
            <person name="Piazuelo M.B."/>
            <person name="Wilson K.T."/>
            <person name="Correa P."/>
            <person name="Fox J.G."/>
        </authorList>
    </citation>
    <scope>NUCLEOTIDE SEQUENCE [LARGE SCALE GENOMIC DNA]</scope>
    <source>
        <strain evidence="1 2">PZ5080</strain>
    </source>
</reference>
<accession>T2SJ25</accession>
<evidence type="ECO:0000313" key="2">
    <source>
        <dbReference type="Proteomes" id="UP000015663"/>
    </source>
</evidence>
<comment type="caution">
    <text evidence="1">The sequence shown here is derived from an EMBL/GenBank/DDBJ whole genome shotgun (WGS) entry which is preliminary data.</text>
</comment>
<name>T2SJ25_HELPX</name>
<protein>
    <recommendedName>
        <fullName evidence="3">Helicase</fullName>
    </recommendedName>
</protein>
<evidence type="ECO:0000313" key="1">
    <source>
        <dbReference type="EMBL" id="EQD92587.1"/>
    </source>
</evidence>
<organism evidence="1 2">
    <name type="scientific">Helicobacter pylori PZ5080</name>
    <dbReference type="NCBI Taxonomy" id="1337394"/>
    <lineage>
        <taxon>Bacteria</taxon>
        <taxon>Pseudomonadati</taxon>
        <taxon>Campylobacterota</taxon>
        <taxon>Epsilonproteobacteria</taxon>
        <taxon>Campylobacterales</taxon>
        <taxon>Helicobacteraceae</taxon>
        <taxon>Helicobacter</taxon>
    </lineage>
</organism>
<dbReference type="AlphaFoldDB" id="T2SJ25"/>